<comment type="caution">
    <text evidence="2">The sequence shown here is derived from an EMBL/GenBank/DDBJ whole genome shotgun (WGS) entry which is preliminary data.</text>
</comment>
<dbReference type="Pfam" id="PF13557">
    <property type="entry name" value="Phenol_MetA_deg"/>
    <property type="match status" value="1"/>
</dbReference>
<dbReference type="STRING" id="1747903.ASR47_100221"/>
<reference evidence="2 3" key="1">
    <citation type="submission" date="2016-04" db="EMBL/GenBank/DDBJ databases">
        <title>Draft genome sequence of Janthinobacterium psychrotolerans sp. nov., isolated from freshwater sediments in Denmark.</title>
        <authorList>
            <person name="Gong X."/>
            <person name="Skrivergaard S."/>
            <person name="Korsgaard B.S."/>
            <person name="Schreiber L."/>
            <person name="Marshall I.P."/>
            <person name="Finster K."/>
            <person name="Schramm A."/>
        </authorList>
    </citation>
    <scope>NUCLEOTIDE SEQUENCE [LARGE SCALE GENOMIC DNA]</scope>
    <source>
        <strain evidence="2 3">S3-2</strain>
    </source>
</reference>
<dbReference type="AlphaFoldDB" id="A0A1A7BWT0"/>
<sequence length="278" mass="30042">MNLSTPARAVFFLGACLYGATVLAAGDDSSDSGDSGDSDKIATDRPDFVESSDVVGKYRFQIETSVALERNKVDGFKERTFSTPTLLRYGVSDNLELRAETDGRLVARTDDLVAGTRVTERGYGDLSLGVKWHALDEAGLTPSLAVLAHVDLDSGSARFRGKGARPSLRAVAEWELPHDMSLGIMPGVLLDKNDAGRRYTAGILGVVVGKEWNERWRSFVEVAAPQIARARNGGSLVTLDVGAAYLLTRHCQLDTAIARGLNRNTADWSWTIGLSLKL</sequence>
<evidence type="ECO:0000256" key="1">
    <source>
        <dbReference type="SAM" id="SignalP"/>
    </source>
</evidence>
<evidence type="ECO:0000313" key="2">
    <source>
        <dbReference type="EMBL" id="OBV36970.1"/>
    </source>
</evidence>
<feature type="signal peptide" evidence="1">
    <location>
        <begin position="1"/>
        <end position="24"/>
    </location>
</feature>
<dbReference type="OrthoDB" id="8770768at2"/>
<dbReference type="EMBL" id="LOCQ01000061">
    <property type="protein sequence ID" value="OBV36970.1"/>
    <property type="molecule type" value="Genomic_DNA"/>
</dbReference>
<gene>
    <name evidence="2" type="ORF">ASR47_100221</name>
</gene>
<feature type="chain" id="PRO_5008355493" evidence="1">
    <location>
        <begin position="25"/>
        <end position="278"/>
    </location>
</feature>
<dbReference type="InterPro" id="IPR025737">
    <property type="entry name" value="FApF"/>
</dbReference>
<name>A0A1A7BWT0_9BURK</name>
<evidence type="ECO:0000313" key="3">
    <source>
        <dbReference type="Proteomes" id="UP000092713"/>
    </source>
</evidence>
<keyword evidence="3" id="KW-1185">Reference proteome</keyword>
<accession>A0A1A7BWT0</accession>
<dbReference type="PATRIC" id="fig|1747903.4.peg.462"/>
<keyword evidence="1" id="KW-0732">Signal</keyword>
<dbReference type="RefSeq" id="WP_082989106.1">
    <property type="nucleotide sequence ID" value="NZ_LOCQ01000061.1"/>
</dbReference>
<dbReference type="Proteomes" id="UP000092713">
    <property type="component" value="Unassembled WGS sequence"/>
</dbReference>
<organism evidence="2 3">
    <name type="scientific">Janthinobacterium psychrotolerans</name>
    <dbReference type="NCBI Taxonomy" id="1747903"/>
    <lineage>
        <taxon>Bacteria</taxon>
        <taxon>Pseudomonadati</taxon>
        <taxon>Pseudomonadota</taxon>
        <taxon>Betaproteobacteria</taxon>
        <taxon>Burkholderiales</taxon>
        <taxon>Oxalobacteraceae</taxon>
        <taxon>Janthinobacterium</taxon>
    </lineage>
</organism>
<proteinExistence type="predicted"/>
<protein>
    <submittedName>
        <fullName evidence="2">Putative MetA-pathway of phenol degradation</fullName>
    </submittedName>
</protein>